<sequence>MQIKGVFTAPREPHTTQTITETLSGRGRTPAERSRPDVMLQPDGRTGGRDRTGQPSPLRLQGHREVGTPAYANAQI</sequence>
<evidence type="ECO:0000256" key="1">
    <source>
        <dbReference type="SAM" id="MobiDB-lite"/>
    </source>
</evidence>
<accession>A0A4Z2GN92</accession>
<dbReference type="Proteomes" id="UP000314294">
    <property type="component" value="Unassembled WGS sequence"/>
</dbReference>
<dbReference type="EMBL" id="SRLO01000491">
    <property type="protein sequence ID" value="TNN54214.1"/>
    <property type="molecule type" value="Genomic_DNA"/>
</dbReference>
<keyword evidence="3" id="KW-1185">Reference proteome</keyword>
<protein>
    <submittedName>
        <fullName evidence="2">Uncharacterized protein</fullName>
    </submittedName>
</protein>
<gene>
    <name evidence="2" type="ORF">EYF80_035576</name>
</gene>
<feature type="region of interest" description="Disordered" evidence="1">
    <location>
        <begin position="1"/>
        <end position="76"/>
    </location>
</feature>
<proteinExistence type="predicted"/>
<evidence type="ECO:0000313" key="2">
    <source>
        <dbReference type="EMBL" id="TNN54214.1"/>
    </source>
</evidence>
<organism evidence="2 3">
    <name type="scientific">Liparis tanakae</name>
    <name type="common">Tanaka's snailfish</name>
    <dbReference type="NCBI Taxonomy" id="230148"/>
    <lineage>
        <taxon>Eukaryota</taxon>
        <taxon>Metazoa</taxon>
        <taxon>Chordata</taxon>
        <taxon>Craniata</taxon>
        <taxon>Vertebrata</taxon>
        <taxon>Euteleostomi</taxon>
        <taxon>Actinopterygii</taxon>
        <taxon>Neopterygii</taxon>
        <taxon>Teleostei</taxon>
        <taxon>Neoteleostei</taxon>
        <taxon>Acanthomorphata</taxon>
        <taxon>Eupercaria</taxon>
        <taxon>Perciformes</taxon>
        <taxon>Cottioidei</taxon>
        <taxon>Cottales</taxon>
        <taxon>Liparidae</taxon>
        <taxon>Liparis</taxon>
    </lineage>
</organism>
<evidence type="ECO:0000313" key="3">
    <source>
        <dbReference type="Proteomes" id="UP000314294"/>
    </source>
</evidence>
<reference evidence="2 3" key="1">
    <citation type="submission" date="2019-03" db="EMBL/GenBank/DDBJ databases">
        <title>First draft genome of Liparis tanakae, snailfish: a comprehensive survey of snailfish specific genes.</title>
        <authorList>
            <person name="Kim W."/>
            <person name="Song I."/>
            <person name="Jeong J.-H."/>
            <person name="Kim D."/>
            <person name="Kim S."/>
            <person name="Ryu S."/>
            <person name="Song J.Y."/>
            <person name="Lee S.K."/>
        </authorList>
    </citation>
    <scope>NUCLEOTIDE SEQUENCE [LARGE SCALE GENOMIC DNA]</scope>
    <source>
        <tissue evidence="2">Muscle</tissue>
    </source>
</reference>
<name>A0A4Z2GN92_9TELE</name>
<dbReference type="AlphaFoldDB" id="A0A4Z2GN92"/>
<comment type="caution">
    <text evidence="2">The sequence shown here is derived from an EMBL/GenBank/DDBJ whole genome shotgun (WGS) entry which is preliminary data.</text>
</comment>